<keyword evidence="15" id="KW-1185">Reference proteome</keyword>
<keyword evidence="6" id="KW-0812">Transmembrane</keyword>
<organism evidence="14 15">
    <name type="scientific">Gonium pectorale</name>
    <name type="common">Green alga</name>
    <dbReference type="NCBI Taxonomy" id="33097"/>
    <lineage>
        <taxon>Eukaryota</taxon>
        <taxon>Viridiplantae</taxon>
        <taxon>Chlorophyta</taxon>
        <taxon>core chlorophytes</taxon>
        <taxon>Chlorophyceae</taxon>
        <taxon>CS clade</taxon>
        <taxon>Chlamydomonadales</taxon>
        <taxon>Volvocaceae</taxon>
        <taxon>Gonium</taxon>
    </lineage>
</organism>
<comment type="similarity">
    <text evidence="2">Belongs to the polyprenol kinase family.</text>
</comment>
<keyword evidence="8" id="KW-0809">Transit peptide</keyword>
<dbReference type="AlphaFoldDB" id="A0A150H2F9"/>
<evidence type="ECO:0000256" key="3">
    <source>
        <dbReference type="ARBA" id="ARBA00022528"/>
    </source>
</evidence>
<dbReference type="GO" id="GO:0009507">
    <property type="term" value="C:chloroplast"/>
    <property type="evidence" value="ECO:0007669"/>
    <property type="project" value="UniProtKB-SubCell"/>
</dbReference>
<evidence type="ECO:0000313" key="15">
    <source>
        <dbReference type="Proteomes" id="UP000075714"/>
    </source>
</evidence>
<proteinExistence type="inferred from homology"/>
<accession>A0A150H2F9</accession>
<comment type="catalytic activity">
    <reaction evidence="13">
        <text>phytol + CTP = phytyl phosphate + CDP + H(+)</text>
        <dbReference type="Rhea" id="RHEA:38055"/>
        <dbReference type="ChEBI" id="CHEBI:15378"/>
        <dbReference type="ChEBI" id="CHEBI:17327"/>
        <dbReference type="ChEBI" id="CHEBI:37563"/>
        <dbReference type="ChEBI" id="CHEBI:58069"/>
        <dbReference type="ChEBI" id="CHEBI:75483"/>
        <dbReference type="EC" id="2.7.1.182"/>
    </reaction>
</comment>
<evidence type="ECO:0000256" key="13">
    <source>
        <dbReference type="ARBA" id="ARBA00048889"/>
    </source>
</evidence>
<reference evidence="15" key="1">
    <citation type="journal article" date="2016" name="Nat. Commun.">
        <title>The Gonium pectorale genome demonstrates co-option of cell cycle regulation during the evolution of multicellularity.</title>
        <authorList>
            <person name="Hanschen E.R."/>
            <person name="Marriage T.N."/>
            <person name="Ferris P.J."/>
            <person name="Hamaji T."/>
            <person name="Toyoda A."/>
            <person name="Fujiyama A."/>
            <person name="Neme R."/>
            <person name="Noguchi H."/>
            <person name="Minakuchi Y."/>
            <person name="Suzuki M."/>
            <person name="Kawai-Toyooka H."/>
            <person name="Smith D.R."/>
            <person name="Sparks H."/>
            <person name="Anderson J."/>
            <person name="Bakaric R."/>
            <person name="Luria V."/>
            <person name="Karger A."/>
            <person name="Kirschner M.W."/>
            <person name="Durand P.M."/>
            <person name="Michod R.E."/>
            <person name="Nozaki H."/>
            <person name="Olson B.J."/>
        </authorList>
    </citation>
    <scope>NUCLEOTIDE SEQUENCE [LARGE SCALE GENOMIC DNA]</scope>
    <source>
        <strain evidence="15">NIES-2863</strain>
    </source>
</reference>
<keyword evidence="7" id="KW-0418">Kinase</keyword>
<evidence type="ECO:0000313" key="14">
    <source>
        <dbReference type="EMBL" id="KXZ56215.1"/>
    </source>
</evidence>
<evidence type="ECO:0000256" key="6">
    <source>
        <dbReference type="ARBA" id="ARBA00022692"/>
    </source>
</evidence>
<evidence type="ECO:0000256" key="1">
    <source>
        <dbReference type="ARBA" id="ARBA00004508"/>
    </source>
</evidence>
<dbReference type="EMBL" id="LSYV01000002">
    <property type="protein sequence ID" value="KXZ56215.1"/>
    <property type="molecule type" value="Genomic_DNA"/>
</dbReference>
<evidence type="ECO:0000256" key="2">
    <source>
        <dbReference type="ARBA" id="ARBA00010794"/>
    </source>
</evidence>
<dbReference type="InterPro" id="IPR039606">
    <property type="entry name" value="Phytol/farnesol_kinase"/>
</dbReference>
<evidence type="ECO:0000256" key="9">
    <source>
        <dbReference type="ARBA" id="ARBA00022989"/>
    </source>
</evidence>
<comment type="caution">
    <text evidence="14">The sequence shown here is derived from an EMBL/GenBank/DDBJ whole genome shotgun (WGS) entry which is preliminary data.</text>
</comment>
<dbReference type="GO" id="GO:0010276">
    <property type="term" value="F:phytol kinase activity"/>
    <property type="evidence" value="ECO:0007669"/>
    <property type="project" value="UniProtKB-EC"/>
</dbReference>
<keyword evidence="5" id="KW-0808">Transferase</keyword>
<evidence type="ECO:0000256" key="4">
    <source>
        <dbReference type="ARBA" id="ARBA00022640"/>
    </source>
</evidence>
<evidence type="ECO:0000256" key="5">
    <source>
        <dbReference type="ARBA" id="ARBA00022679"/>
    </source>
</evidence>
<dbReference type="EC" id="2.7.1.182" evidence="12"/>
<evidence type="ECO:0000256" key="12">
    <source>
        <dbReference type="ARBA" id="ARBA00039024"/>
    </source>
</evidence>
<evidence type="ECO:0000256" key="10">
    <source>
        <dbReference type="ARBA" id="ARBA00023136"/>
    </source>
</evidence>
<name>A0A150H2F9_GONPE</name>
<gene>
    <name evidence="14" type="ORF">GPECTOR_1g187</name>
</gene>
<evidence type="ECO:0000256" key="7">
    <source>
        <dbReference type="ARBA" id="ARBA00022777"/>
    </source>
</evidence>
<keyword evidence="4" id="KW-0934">Plastid</keyword>
<keyword evidence="3" id="KW-0150">Chloroplast</keyword>
<evidence type="ECO:0000256" key="8">
    <source>
        <dbReference type="ARBA" id="ARBA00022946"/>
    </source>
</evidence>
<keyword evidence="10" id="KW-0472">Membrane</keyword>
<dbReference type="Proteomes" id="UP000075714">
    <property type="component" value="Unassembled WGS sequence"/>
</dbReference>
<comment type="subcellular location">
    <subcellularLocation>
        <location evidence="1">Plastid</location>
        <location evidence="1">Chloroplast membrane</location>
        <topology evidence="1">Multi-pass membrane protein</topology>
    </subcellularLocation>
</comment>
<dbReference type="PANTHER" id="PTHR32523:SF8">
    <property type="entry name" value="DOLICHOL KINASE"/>
    <property type="match status" value="1"/>
</dbReference>
<dbReference type="GO" id="GO:0016020">
    <property type="term" value="C:membrane"/>
    <property type="evidence" value="ECO:0007669"/>
    <property type="project" value="UniProtKB-SubCell"/>
</dbReference>
<comment type="pathway">
    <text evidence="11">Cofactor biosynthesis; tocopherol biosynthesis.</text>
</comment>
<dbReference type="PANTHER" id="PTHR32523">
    <property type="entry name" value="PHYTOL KINASE 1, CHLOROPLASTIC"/>
    <property type="match status" value="1"/>
</dbReference>
<evidence type="ECO:0000256" key="11">
    <source>
        <dbReference type="ARBA" id="ARBA00024015"/>
    </source>
</evidence>
<sequence length="467" mass="47842">METEPHGFNQDLVAARGTITQRIKRLLEVPGVAETGSLASAEPPASVAAAFGAGLVGGLERCGRFFGRRFLTDLDPNQRAMCRLALSALLAPPSGLQHALAFGPPEQVAPLLATMAKLVHASMEHLGKGQTESGATSACDLLSLAKEMSLALAKLWADPRIAAGGCGEGPATARPQLWRLLTILLRRWLPAVVRVLVAAEACPECVSSAQGCAGWAAVVLASCADPRQLEPLRAADAAACTAAGAVSRPEAAAAAMYGGGVATAATDDWRRWIRSAGSPVQLLGMLLRRLRLVEWTDGDVRSLQDCILAAAMVDPETLRSEVALVALSHLPQEPSEHARGIFADIALTALQQLCACTDAAVASAAASQLAARSSGRALARWPALLLTPGEGEGEEGAGLPLACGNPRCTNLAGTSDADLAAEGGGRKRCGGRGSVWFCSAACQGAVQWSAGWCGGGAGAGAGRRGGA</sequence>
<keyword evidence="9" id="KW-1133">Transmembrane helix</keyword>
<protein>
    <recommendedName>
        <fullName evidence="12">phytol kinase</fullName>
        <ecNumber evidence="12">2.7.1.182</ecNumber>
    </recommendedName>
</protein>